<sequence length="357" mass="37954">MGRKTKRKFGYIKPAPPQPKALDHSAYPHVLDLVIGFAPPAALLALSQTCRALRARLTDALYAHVVVSEPSGVTLDPDDDDPLEPEGHNVLVTLPSGRRVLALDLPCVPNPDIPLDHALSRLLSRATVASFTAPIAPALVDAPYAPGRAKVVRLLGGSEYPRVMAPPGSLVAFHSVALASVAKAAPPAPLTVPRGVGRVVANYAFDGAWRGGAPGGVLALPDIPETVQKVVLIFSGRASTRPEPTGADALWKSYLLNAATGAMFPALARTRYLFVEAESLGSWVVDTVKEALAAYYDAVAEQEIATAPLYNDTGPDAAWKRDIRARCAAPLANARFLTREEYRAYVGAEQYALETEA</sequence>
<protein>
    <recommendedName>
        <fullName evidence="3">F-box domain-containing protein</fullName>
    </recommendedName>
</protein>
<name>A0ABR3PRE2_9TREE</name>
<accession>A0ABR3PRE2</accession>
<dbReference type="RefSeq" id="XP_069204980.1">
    <property type="nucleotide sequence ID" value="XM_069357043.1"/>
</dbReference>
<proteinExistence type="predicted"/>
<dbReference type="EMBL" id="JBBXJM010000007">
    <property type="protein sequence ID" value="KAL1405036.1"/>
    <property type="molecule type" value="Genomic_DNA"/>
</dbReference>
<gene>
    <name evidence="1" type="ORF">Q8F55_008659</name>
</gene>
<evidence type="ECO:0000313" key="1">
    <source>
        <dbReference type="EMBL" id="KAL1405036.1"/>
    </source>
</evidence>
<keyword evidence="2" id="KW-1185">Reference proteome</keyword>
<dbReference type="GeneID" id="95989702"/>
<evidence type="ECO:0000313" key="2">
    <source>
        <dbReference type="Proteomes" id="UP001565368"/>
    </source>
</evidence>
<organism evidence="1 2">
    <name type="scientific">Vanrija albida</name>
    <dbReference type="NCBI Taxonomy" id="181172"/>
    <lineage>
        <taxon>Eukaryota</taxon>
        <taxon>Fungi</taxon>
        <taxon>Dikarya</taxon>
        <taxon>Basidiomycota</taxon>
        <taxon>Agaricomycotina</taxon>
        <taxon>Tremellomycetes</taxon>
        <taxon>Trichosporonales</taxon>
        <taxon>Trichosporonaceae</taxon>
        <taxon>Vanrija</taxon>
    </lineage>
</organism>
<dbReference type="Proteomes" id="UP001565368">
    <property type="component" value="Unassembled WGS sequence"/>
</dbReference>
<comment type="caution">
    <text evidence="1">The sequence shown here is derived from an EMBL/GenBank/DDBJ whole genome shotgun (WGS) entry which is preliminary data.</text>
</comment>
<evidence type="ECO:0008006" key="3">
    <source>
        <dbReference type="Google" id="ProtNLM"/>
    </source>
</evidence>
<reference evidence="1 2" key="1">
    <citation type="submission" date="2023-08" db="EMBL/GenBank/DDBJ databases">
        <title>Annotated Genome Sequence of Vanrija albida AlHP1.</title>
        <authorList>
            <person name="Herzog R."/>
        </authorList>
    </citation>
    <scope>NUCLEOTIDE SEQUENCE [LARGE SCALE GENOMIC DNA]</scope>
    <source>
        <strain evidence="1 2">AlHP1</strain>
    </source>
</reference>